<dbReference type="PANTHER" id="PTHR44329:SF288">
    <property type="entry name" value="MITOGEN-ACTIVATED PROTEIN KINASE KINASE KINASE 20"/>
    <property type="match status" value="1"/>
</dbReference>
<keyword evidence="4" id="KW-0067">ATP-binding</keyword>
<dbReference type="Proteomes" id="UP001445335">
    <property type="component" value="Unassembled WGS sequence"/>
</dbReference>
<dbReference type="InterPro" id="IPR008271">
    <property type="entry name" value="Ser/Thr_kinase_AS"/>
</dbReference>
<keyword evidence="2" id="KW-0547">Nucleotide-binding</keyword>
<evidence type="ECO:0008006" key="10">
    <source>
        <dbReference type="Google" id="ProtNLM"/>
    </source>
</evidence>
<dbReference type="SUPFAM" id="SSF81606">
    <property type="entry name" value="PP2C-like"/>
    <property type="match status" value="1"/>
</dbReference>
<dbReference type="InterPro" id="IPR000719">
    <property type="entry name" value="Prot_kinase_dom"/>
</dbReference>
<dbReference type="Pfam" id="PF00481">
    <property type="entry name" value="PP2C"/>
    <property type="match status" value="1"/>
</dbReference>
<dbReference type="Gene3D" id="3.60.40.10">
    <property type="entry name" value="PPM-type phosphatase domain"/>
    <property type="match status" value="1"/>
</dbReference>
<comment type="caution">
    <text evidence="8">The sequence shown here is derived from an EMBL/GenBank/DDBJ whole genome shotgun (WGS) entry which is preliminary data.</text>
</comment>
<evidence type="ECO:0000259" key="7">
    <source>
        <dbReference type="PROSITE" id="PS51746"/>
    </source>
</evidence>
<dbReference type="PROSITE" id="PS51746">
    <property type="entry name" value="PPM_2"/>
    <property type="match status" value="1"/>
</dbReference>
<dbReference type="GO" id="GO:0004674">
    <property type="term" value="F:protein serine/threonine kinase activity"/>
    <property type="evidence" value="ECO:0007669"/>
    <property type="project" value="TreeGrafter"/>
</dbReference>
<protein>
    <recommendedName>
        <fullName evidence="10">Protein kinase domain-containing protein</fullName>
    </recommendedName>
</protein>
<feature type="domain" description="PPM-type phosphatase" evidence="7">
    <location>
        <begin position="334"/>
        <end position="558"/>
    </location>
</feature>
<name>A0AAW1RHW9_9CHLO</name>
<dbReference type="CDD" id="cd00143">
    <property type="entry name" value="PP2Cc"/>
    <property type="match status" value="1"/>
</dbReference>
<proteinExistence type="predicted"/>
<dbReference type="SMART" id="SM00332">
    <property type="entry name" value="PP2Cc"/>
    <property type="match status" value="1"/>
</dbReference>
<dbReference type="PROSITE" id="PS00108">
    <property type="entry name" value="PROTEIN_KINASE_ST"/>
    <property type="match status" value="1"/>
</dbReference>
<feature type="region of interest" description="Disordered" evidence="5">
    <location>
        <begin position="575"/>
        <end position="601"/>
    </location>
</feature>
<dbReference type="PROSITE" id="PS50011">
    <property type="entry name" value="PROTEIN_KINASE_DOM"/>
    <property type="match status" value="1"/>
</dbReference>
<dbReference type="InterPro" id="IPR036457">
    <property type="entry name" value="PPM-type-like_dom_sf"/>
</dbReference>
<dbReference type="PANTHER" id="PTHR44329">
    <property type="entry name" value="SERINE/THREONINE-PROTEIN KINASE TNNI3K-RELATED"/>
    <property type="match status" value="1"/>
</dbReference>
<evidence type="ECO:0000256" key="2">
    <source>
        <dbReference type="ARBA" id="ARBA00022741"/>
    </source>
</evidence>
<gene>
    <name evidence="8" type="ORF">WJX81_000555</name>
</gene>
<dbReference type="Pfam" id="PF00069">
    <property type="entry name" value="Pkinase"/>
    <property type="match status" value="1"/>
</dbReference>
<dbReference type="SMART" id="SM00220">
    <property type="entry name" value="S_TKc"/>
    <property type="match status" value="1"/>
</dbReference>
<feature type="domain" description="Protein kinase" evidence="6">
    <location>
        <begin position="18"/>
        <end position="324"/>
    </location>
</feature>
<evidence type="ECO:0000313" key="8">
    <source>
        <dbReference type="EMBL" id="KAK9833258.1"/>
    </source>
</evidence>
<evidence type="ECO:0000256" key="3">
    <source>
        <dbReference type="ARBA" id="ARBA00022777"/>
    </source>
</evidence>
<feature type="compositionally biased region" description="Basic and acidic residues" evidence="5">
    <location>
        <begin position="578"/>
        <end position="601"/>
    </location>
</feature>
<dbReference type="Gene3D" id="3.30.200.20">
    <property type="entry name" value="Phosphorylase Kinase, domain 1"/>
    <property type="match status" value="1"/>
</dbReference>
<accession>A0AAW1RHW9</accession>
<reference evidence="8 9" key="1">
    <citation type="journal article" date="2024" name="Nat. Commun.">
        <title>Phylogenomics reveals the evolutionary origins of lichenization in chlorophyte algae.</title>
        <authorList>
            <person name="Puginier C."/>
            <person name="Libourel C."/>
            <person name="Otte J."/>
            <person name="Skaloud P."/>
            <person name="Haon M."/>
            <person name="Grisel S."/>
            <person name="Petersen M."/>
            <person name="Berrin J.G."/>
            <person name="Delaux P.M."/>
            <person name="Dal Grande F."/>
            <person name="Keller J."/>
        </authorList>
    </citation>
    <scope>NUCLEOTIDE SEQUENCE [LARGE SCALE GENOMIC DNA]</scope>
    <source>
        <strain evidence="8 9">SAG 245.80</strain>
    </source>
</reference>
<sequence>MLSVEEALILMAKAVQRGDFEEAAGSGNRATVPLGTPRADLALGALLSAGQQAAIHCGTLRGRPVAVKKARISTHQDLDKFRKELRLMAAVRHANVVPLLAAHVLPPDYWLAMPLQRTSLEAELHERGWRPSWPALTRLGAELAAGLAAVHAAGVLHRDVKPGNILLGEDGVPRLGDFGLAEAAEELAVELADARSVLAGGKPSGGFYKRHVVGTLEYMAPEVLQRLGGGAPADVYALAVTLNEAAIGARPFLDCTRDNPACQTVLNYNYGRQELAAAVAAEGLRPTQASGAPSALNCLLAACWALDPAARPTAAVAADELARLACSGDFVASPALERHATAPVPPSCDSGSICHCCAEAALMRAFVGLDTAFRETEDRAWQQRVARMGAGAAGARTWPGATALAALLHGGWLAVAGAGDCRAVLCRDGAAVALSRDQTAARADERERVAAAGGDVRWRMDGWRVGAAGLQVTRSLGDADLKAAGVIAEPEVTLTELLPADAFVVLASDGLWDVVPDEDAVGLVLDTVKDPAMCARRLATEALTRGAGDNITVIVAFLRPLTTLEEVFSGGRQARRATRTEYGTRRDNTGGHAADEARDTY</sequence>
<dbReference type="InterPro" id="IPR051681">
    <property type="entry name" value="Ser/Thr_Kinases-Pseudokinases"/>
</dbReference>
<dbReference type="Gene3D" id="1.10.510.10">
    <property type="entry name" value="Transferase(Phosphotransferase) domain 1"/>
    <property type="match status" value="1"/>
</dbReference>
<dbReference type="GO" id="GO:0005524">
    <property type="term" value="F:ATP binding"/>
    <property type="evidence" value="ECO:0007669"/>
    <property type="project" value="UniProtKB-KW"/>
</dbReference>
<evidence type="ECO:0000256" key="5">
    <source>
        <dbReference type="SAM" id="MobiDB-lite"/>
    </source>
</evidence>
<evidence type="ECO:0000259" key="6">
    <source>
        <dbReference type="PROSITE" id="PS50011"/>
    </source>
</evidence>
<evidence type="ECO:0000256" key="4">
    <source>
        <dbReference type="ARBA" id="ARBA00022840"/>
    </source>
</evidence>
<dbReference type="EMBL" id="JALJOU010000037">
    <property type="protein sequence ID" value="KAK9833258.1"/>
    <property type="molecule type" value="Genomic_DNA"/>
</dbReference>
<organism evidence="8 9">
    <name type="scientific">Elliptochloris bilobata</name>
    <dbReference type="NCBI Taxonomy" id="381761"/>
    <lineage>
        <taxon>Eukaryota</taxon>
        <taxon>Viridiplantae</taxon>
        <taxon>Chlorophyta</taxon>
        <taxon>core chlorophytes</taxon>
        <taxon>Trebouxiophyceae</taxon>
        <taxon>Trebouxiophyceae incertae sedis</taxon>
        <taxon>Elliptochloris clade</taxon>
        <taxon>Elliptochloris</taxon>
    </lineage>
</organism>
<dbReference type="InterPro" id="IPR001932">
    <property type="entry name" value="PPM-type_phosphatase-like_dom"/>
</dbReference>
<dbReference type="AlphaFoldDB" id="A0AAW1RHW9"/>
<evidence type="ECO:0000313" key="9">
    <source>
        <dbReference type="Proteomes" id="UP001445335"/>
    </source>
</evidence>
<keyword evidence="3" id="KW-0418">Kinase</keyword>
<dbReference type="InterPro" id="IPR011009">
    <property type="entry name" value="Kinase-like_dom_sf"/>
</dbReference>
<keyword evidence="9" id="KW-1185">Reference proteome</keyword>
<dbReference type="SUPFAM" id="SSF56112">
    <property type="entry name" value="Protein kinase-like (PK-like)"/>
    <property type="match status" value="1"/>
</dbReference>
<keyword evidence="1" id="KW-0808">Transferase</keyword>
<evidence type="ECO:0000256" key="1">
    <source>
        <dbReference type="ARBA" id="ARBA00022679"/>
    </source>
</evidence>